<dbReference type="InterPro" id="IPR004937">
    <property type="entry name" value="Urea_transporter"/>
</dbReference>
<evidence type="ECO:0000256" key="7">
    <source>
        <dbReference type="ARBA" id="ARBA00033993"/>
    </source>
</evidence>
<feature type="transmembrane region" description="Helical" evidence="9">
    <location>
        <begin position="74"/>
        <end position="92"/>
    </location>
</feature>
<evidence type="ECO:0000256" key="3">
    <source>
        <dbReference type="ARBA" id="ARBA00022475"/>
    </source>
</evidence>
<comment type="caution">
    <text evidence="10">The sequence shown here is derived from an EMBL/GenBank/DDBJ whole genome shotgun (WGS) entry which is preliminary data.</text>
</comment>
<comment type="catalytic activity">
    <reaction evidence="7">
        <text>urea(in) = urea(out)</text>
        <dbReference type="Rhea" id="RHEA:32799"/>
        <dbReference type="ChEBI" id="CHEBI:16199"/>
    </reaction>
</comment>
<feature type="transmembrane region" description="Helical" evidence="9">
    <location>
        <begin position="230"/>
        <end position="249"/>
    </location>
</feature>
<dbReference type="Gene3D" id="1.10.3430.10">
    <property type="entry name" value="Ammonium transporter AmtB like domains"/>
    <property type="match status" value="1"/>
</dbReference>
<evidence type="ECO:0000256" key="1">
    <source>
        <dbReference type="ARBA" id="ARBA00004651"/>
    </source>
</evidence>
<dbReference type="Proteomes" id="UP001286313">
    <property type="component" value="Unassembled WGS sequence"/>
</dbReference>
<sequence>MNNRRDENVGMWMRWVGDMSAITTFLLNKSWFSPWALPKALNSILRAIGNVAFSNNPISGAMILAAMFVGNPTVAWACLLAGVIGIVFGKVLKQPEALINDGLVSFNGILVGCISVAVFPSLTGHDIDAKFWAILALFLVISSYVDIGLNAIMSPCRIPALSVPFNITAALMLLSLRGGAGLTGTHLPDPQHDTADLTIDTNTTETMQQEEEDVQWLKVMEGTLLAAGQVYGVGTIDSSILVYLAFLLFSPLLTIFFYMGSVIGTVAGVFLCEAPYTAVYQGLWGYNSLLTSGAMVYFLVPTPSALLAAVVGSVLAVVVQAASSHIFVAMTVPVLSYPFNVASLLLLAISTTTENPALLWTPIKTFPEKHLFIHLINRRQQVKKTAGEKGNNNDVQKTREEEEEDARKTLEENRIILLTPQQLDALLSTKSPQTLPGHGQS</sequence>
<keyword evidence="4 9" id="KW-0812">Transmembrane</keyword>
<dbReference type="PANTHER" id="PTHR10464">
    <property type="entry name" value="UREA TRANSPORTER"/>
    <property type="match status" value="1"/>
</dbReference>
<feature type="transmembrane region" description="Helical" evidence="9">
    <location>
        <begin position="161"/>
        <end position="180"/>
    </location>
</feature>
<proteinExistence type="inferred from homology"/>
<dbReference type="AlphaFoldDB" id="A0AAE1ENH3"/>
<evidence type="ECO:0000313" key="11">
    <source>
        <dbReference type="Proteomes" id="UP001286313"/>
    </source>
</evidence>
<feature type="transmembrane region" description="Helical" evidence="9">
    <location>
        <begin position="296"/>
        <end position="319"/>
    </location>
</feature>
<keyword evidence="5 9" id="KW-1133">Transmembrane helix</keyword>
<evidence type="ECO:0000256" key="8">
    <source>
        <dbReference type="SAM" id="MobiDB-lite"/>
    </source>
</evidence>
<gene>
    <name evidence="10" type="ORF">Pcinc_035255</name>
</gene>
<evidence type="ECO:0000256" key="4">
    <source>
        <dbReference type="ARBA" id="ARBA00022692"/>
    </source>
</evidence>
<keyword evidence="6 9" id="KW-0472">Membrane</keyword>
<feature type="region of interest" description="Disordered" evidence="8">
    <location>
        <begin position="383"/>
        <end position="408"/>
    </location>
</feature>
<organism evidence="10 11">
    <name type="scientific">Petrolisthes cinctipes</name>
    <name type="common">Flat porcelain crab</name>
    <dbReference type="NCBI Taxonomy" id="88211"/>
    <lineage>
        <taxon>Eukaryota</taxon>
        <taxon>Metazoa</taxon>
        <taxon>Ecdysozoa</taxon>
        <taxon>Arthropoda</taxon>
        <taxon>Crustacea</taxon>
        <taxon>Multicrustacea</taxon>
        <taxon>Malacostraca</taxon>
        <taxon>Eumalacostraca</taxon>
        <taxon>Eucarida</taxon>
        <taxon>Decapoda</taxon>
        <taxon>Pleocyemata</taxon>
        <taxon>Anomura</taxon>
        <taxon>Galatheoidea</taxon>
        <taxon>Porcellanidae</taxon>
        <taxon>Petrolisthes</taxon>
    </lineage>
</organism>
<name>A0AAE1ENH3_PETCI</name>
<dbReference type="InterPro" id="IPR029020">
    <property type="entry name" value="Ammonium/urea_transptr"/>
</dbReference>
<dbReference type="PANTHER" id="PTHR10464:SF4">
    <property type="entry name" value="UREA TRANSPORTER"/>
    <property type="match status" value="1"/>
</dbReference>
<evidence type="ECO:0000256" key="9">
    <source>
        <dbReference type="SAM" id="Phobius"/>
    </source>
</evidence>
<comment type="similarity">
    <text evidence="2">Belongs to the urea transporter family.</text>
</comment>
<dbReference type="Pfam" id="PF03253">
    <property type="entry name" value="UT"/>
    <property type="match status" value="1"/>
</dbReference>
<dbReference type="EMBL" id="JAWQEG010005271">
    <property type="protein sequence ID" value="KAK3858569.1"/>
    <property type="molecule type" value="Genomic_DNA"/>
</dbReference>
<evidence type="ECO:0008006" key="12">
    <source>
        <dbReference type="Google" id="ProtNLM"/>
    </source>
</evidence>
<feature type="transmembrane region" description="Helical" evidence="9">
    <location>
        <begin position="326"/>
        <end position="349"/>
    </location>
</feature>
<evidence type="ECO:0000313" key="10">
    <source>
        <dbReference type="EMBL" id="KAK3858569.1"/>
    </source>
</evidence>
<evidence type="ECO:0000256" key="6">
    <source>
        <dbReference type="ARBA" id="ARBA00023136"/>
    </source>
</evidence>
<comment type="subcellular location">
    <subcellularLocation>
        <location evidence="1">Cell membrane</location>
        <topology evidence="1">Multi-pass membrane protein</topology>
    </subcellularLocation>
</comment>
<keyword evidence="3" id="KW-1003">Cell membrane</keyword>
<feature type="compositionally biased region" description="Basic and acidic residues" evidence="8">
    <location>
        <begin position="396"/>
        <end position="408"/>
    </location>
</feature>
<reference evidence="10" key="1">
    <citation type="submission" date="2023-10" db="EMBL/GenBank/DDBJ databases">
        <title>Genome assemblies of two species of porcelain crab, Petrolisthes cinctipes and Petrolisthes manimaculis (Anomura: Porcellanidae).</title>
        <authorList>
            <person name="Angst P."/>
        </authorList>
    </citation>
    <scope>NUCLEOTIDE SEQUENCE</scope>
    <source>
        <strain evidence="10">PB745_01</strain>
        <tissue evidence="10">Gill</tissue>
    </source>
</reference>
<feature type="transmembrane region" description="Helical" evidence="9">
    <location>
        <begin position="256"/>
        <end position="276"/>
    </location>
</feature>
<evidence type="ECO:0000256" key="5">
    <source>
        <dbReference type="ARBA" id="ARBA00022989"/>
    </source>
</evidence>
<feature type="transmembrane region" description="Helical" evidence="9">
    <location>
        <begin position="44"/>
        <end position="68"/>
    </location>
</feature>
<protein>
    <recommendedName>
        <fullName evidence="12">Urea transporter</fullName>
    </recommendedName>
</protein>
<accession>A0AAE1ENH3</accession>
<dbReference type="GO" id="GO:0005886">
    <property type="term" value="C:plasma membrane"/>
    <property type="evidence" value="ECO:0007669"/>
    <property type="project" value="UniProtKB-SubCell"/>
</dbReference>
<keyword evidence="11" id="KW-1185">Reference proteome</keyword>
<evidence type="ECO:0000256" key="2">
    <source>
        <dbReference type="ARBA" id="ARBA00005914"/>
    </source>
</evidence>
<feature type="transmembrane region" description="Helical" evidence="9">
    <location>
        <begin position="129"/>
        <end position="149"/>
    </location>
</feature>
<dbReference type="GO" id="GO:0015204">
    <property type="term" value="F:urea transmembrane transporter activity"/>
    <property type="evidence" value="ECO:0007669"/>
    <property type="project" value="InterPro"/>
</dbReference>
<feature type="transmembrane region" description="Helical" evidence="9">
    <location>
        <begin position="104"/>
        <end position="123"/>
    </location>
</feature>